<dbReference type="GO" id="GO:0015949">
    <property type="term" value="P:nucleobase-containing small molecule interconversion"/>
    <property type="evidence" value="ECO:0007669"/>
    <property type="project" value="TreeGrafter"/>
</dbReference>
<dbReference type="Gene3D" id="3.30.420.150">
    <property type="entry name" value="Exopolyphosphatase. Domain 2"/>
    <property type="match status" value="1"/>
</dbReference>
<gene>
    <name evidence="2" type="primary">gppA</name>
    <name evidence="5" type="ORF">D1Z90_03045</name>
</gene>
<evidence type="ECO:0000256" key="2">
    <source>
        <dbReference type="HAMAP-Rule" id="MF_01550"/>
    </source>
</evidence>
<accession>A0A418YIN0</accession>
<dbReference type="PIRSF" id="PIRSF001267">
    <property type="entry name" value="Pyrophosphatase_GppA_Ppx"/>
    <property type="match status" value="1"/>
</dbReference>
<feature type="domain" description="Ppx/GppA phosphatase N-terminal" evidence="3">
    <location>
        <begin position="22"/>
        <end position="300"/>
    </location>
</feature>
<dbReference type="SUPFAM" id="SSF53067">
    <property type="entry name" value="Actin-like ATPase domain"/>
    <property type="match status" value="2"/>
</dbReference>
<dbReference type="Pfam" id="PF21447">
    <property type="entry name" value="Ppx-GppA_III"/>
    <property type="match status" value="1"/>
</dbReference>
<dbReference type="Pfam" id="PF02541">
    <property type="entry name" value="Ppx-GppA"/>
    <property type="match status" value="1"/>
</dbReference>
<name>A0A418YIN0_9GAMM</name>
<comment type="pathway">
    <text evidence="2">Purine metabolism; ppGpp biosynthesis; ppGpp from GTP: step 2/2.</text>
</comment>
<proteinExistence type="inferred from homology"/>
<dbReference type="InterPro" id="IPR043129">
    <property type="entry name" value="ATPase_NBD"/>
</dbReference>
<dbReference type="FunFam" id="3.30.420.150:FF:000001">
    <property type="entry name" value="Guanosine-5'-triphosphate,3'-diphosphate pyrophosphatase"/>
    <property type="match status" value="1"/>
</dbReference>
<dbReference type="EMBL" id="QZCH01000002">
    <property type="protein sequence ID" value="RJG50472.1"/>
    <property type="molecule type" value="Genomic_DNA"/>
</dbReference>
<dbReference type="InterPro" id="IPR023709">
    <property type="entry name" value="Guo-5TP_3DP_PyrP"/>
</dbReference>
<dbReference type="GO" id="GO:0015970">
    <property type="term" value="P:guanosine tetraphosphate biosynthetic process"/>
    <property type="evidence" value="ECO:0007669"/>
    <property type="project" value="UniProtKB-UniRule"/>
</dbReference>
<dbReference type="PANTHER" id="PTHR30005:SF0">
    <property type="entry name" value="RETROGRADE REGULATION PROTEIN 2"/>
    <property type="match status" value="1"/>
</dbReference>
<dbReference type="SUPFAM" id="SSF109604">
    <property type="entry name" value="HD-domain/PDEase-like"/>
    <property type="match status" value="1"/>
</dbReference>
<dbReference type="AlphaFoldDB" id="A0A418YIN0"/>
<dbReference type="GO" id="GO:0015974">
    <property type="term" value="P:guanosine pentaphosphate catabolic process"/>
    <property type="evidence" value="ECO:0007669"/>
    <property type="project" value="InterPro"/>
</dbReference>
<protein>
    <recommendedName>
        <fullName evidence="2">Guanosine-5'-triphosphate,3'-diphosphate pyrophosphatase</fullName>
        <ecNumber evidence="2">3.6.1.40</ecNumber>
    </recommendedName>
    <alternativeName>
        <fullName evidence="2">Guanosine pentaphosphate phosphohydrolase</fullName>
    </alternativeName>
    <alternativeName>
        <fullName evidence="2">pppGpp-5'-phosphohydrolase</fullName>
    </alternativeName>
</protein>
<comment type="catalytic activity">
    <reaction evidence="2">
        <text>guanosine 3'-diphosphate 5'-triphosphate + H2O = guanosine 3',5'-bis(diphosphate) + phosphate + H(+)</text>
        <dbReference type="Rhea" id="RHEA:13073"/>
        <dbReference type="ChEBI" id="CHEBI:15377"/>
        <dbReference type="ChEBI" id="CHEBI:15378"/>
        <dbReference type="ChEBI" id="CHEBI:43474"/>
        <dbReference type="ChEBI" id="CHEBI:77828"/>
        <dbReference type="ChEBI" id="CHEBI:142410"/>
        <dbReference type="EC" id="3.6.1.40"/>
    </reaction>
</comment>
<reference evidence="5 6" key="2">
    <citation type="submission" date="2019-01" db="EMBL/GenBank/DDBJ databases">
        <title>Motilimonas pumilus sp. nov., isolated from the gut of sea cucumber (Apostichopus japonicus).</title>
        <authorList>
            <person name="Wang F.-Q."/>
            <person name="Ren L.-H."/>
            <person name="Lin Y.-W."/>
            <person name="Sun G.-H."/>
            <person name="Du Z.-J."/>
            <person name="Zhao J.-X."/>
            <person name="Liu X.-J."/>
            <person name="Liu L.-J."/>
        </authorList>
    </citation>
    <scope>NUCLEOTIDE SEQUENCE [LARGE SCALE GENOMIC DNA]</scope>
    <source>
        <strain evidence="5 6">PLHSC7-2</strain>
    </source>
</reference>
<keyword evidence="6" id="KW-1185">Reference proteome</keyword>
<evidence type="ECO:0000256" key="1">
    <source>
        <dbReference type="ARBA" id="ARBA00022801"/>
    </source>
</evidence>
<dbReference type="EC" id="3.6.1.40" evidence="2"/>
<comment type="caution">
    <text evidence="5">The sequence shown here is derived from an EMBL/GenBank/DDBJ whole genome shotgun (WGS) entry which is preliminary data.</text>
</comment>
<reference evidence="5 6" key="1">
    <citation type="submission" date="2018-09" db="EMBL/GenBank/DDBJ databases">
        <authorList>
            <person name="Wang F."/>
        </authorList>
    </citation>
    <scope>NUCLEOTIDE SEQUENCE [LARGE SCALE GENOMIC DNA]</scope>
    <source>
        <strain evidence="5 6">PLHSC7-2</strain>
    </source>
</reference>
<comment type="similarity">
    <text evidence="2">Belongs to the GppA/Ppx family. GppA subfamily.</text>
</comment>
<organism evidence="5 6">
    <name type="scientific">Motilimonas pumila</name>
    <dbReference type="NCBI Taxonomy" id="2303987"/>
    <lineage>
        <taxon>Bacteria</taxon>
        <taxon>Pseudomonadati</taxon>
        <taxon>Pseudomonadota</taxon>
        <taxon>Gammaproteobacteria</taxon>
        <taxon>Alteromonadales</taxon>
        <taxon>Alteromonadales genera incertae sedis</taxon>
        <taxon>Motilimonas</taxon>
    </lineage>
</organism>
<sequence>MSNKSPLYAAIDLGSNSFHMLVVREIKQAVRTIAKVKRKVRLASGLDANNNLSQEAMVRGWQCLSLFAEQLQGIPRDNIRIVGTATLRLAQNVDVFLEKAEQILNHKIDIISGEQEAATIYQGVAYTSCGLGNRLVIDIGGASTELIIGAENQAQLLNSLDLGCVTWLNRYFSDQQLNQGNFDQAIKAAKQVINKVSSEYLSLGWQTCIGASGTVQALQETLKAQGLSEQITLAKLQEIKLQCIACGNMPQLRIKGLAAERLAVFPSGLAILIALFEHLAIDSMTLAGGALREGLVYSMIGDSDYLEVRERTLHSLTRRYQIDAIQGQYVKDTTEYLLNQLQQQGVTFSDSADVMLASAASLYEIGLCIEYKKSPQHAAYIIDNIDLPGFTQAQQTLLSALLVNQRGRLNIAALQAQNAVPVEQSIVLVRVLRLAIILCMRRTLGSIPELKLQLHEQTLTVTLPQRWQQEHALRAAELAIEAQQQTDAGFPLRLVEAS</sequence>
<dbReference type="OrthoDB" id="9793035at2"/>
<evidence type="ECO:0000259" key="3">
    <source>
        <dbReference type="Pfam" id="PF02541"/>
    </source>
</evidence>
<keyword evidence="1 2" id="KW-0378">Hydrolase</keyword>
<dbReference type="HAMAP" id="MF_01550">
    <property type="entry name" value="GppA"/>
    <property type="match status" value="1"/>
</dbReference>
<evidence type="ECO:0000259" key="4">
    <source>
        <dbReference type="Pfam" id="PF21447"/>
    </source>
</evidence>
<dbReference type="Proteomes" id="UP000283255">
    <property type="component" value="Unassembled WGS sequence"/>
</dbReference>
<dbReference type="InterPro" id="IPR048950">
    <property type="entry name" value="Ppx_GppA_C"/>
</dbReference>
<dbReference type="UniPathway" id="UPA00908">
    <property type="reaction ID" value="UER00885"/>
</dbReference>
<dbReference type="GO" id="GO:0008894">
    <property type="term" value="F:guanosine-5'-triphosphate,3'-diphosphate diphosphatase activity"/>
    <property type="evidence" value="ECO:0007669"/>
    <property type="project" value="UniProtKB-UniRule"/>
</dbReference>
<comment type="function">
    <text evidence="2">Catalyzes the conversion of pppGpp to ppGpp. Guanosine pentaphosphate (pppGpp) is a cytoplasmic signaling molecule which together with ppGpp controls the 'stringent response', an adaptive process that allows bacteria to respond to amino acid starvation, resulting in the coordinated regulation of numerous cellular activities.</text>
</comment>
<evidence type="ECO:0000313" key="6">
    <source>
        <dbReference type="Proteomes" id="UP000283255"/>
    </source>
</evidence>
<dbReference type="Gene3D" id="3.30.420.40">
    <property type="match status" value="1"/>
</dbReference>
<dbReference type="RefSeq" id="WP_119909274.1">
    <property type="nucleotide sequence ID" value="NZ_QZCH01000002.1"/>
</dbReference>
<dbReference type="InterPro" id="IPR003695">
    <property type="entry name" value="Ppx_GppA_N"/>
</dbReference>
<dbReference type="FunFam" id="3.30.420.40:FF:000023">
    <property type="entry name" value="Guanosine-5'-triphosphate,3'-diphosphate pyrophosphatase"/>
    <property type="match status" value="1"/>
</dbReference>
<feature type="domain" description="Ppx/GppA phosphatase C-terminal" evidence="4">
    <location>
        <begin position="308"/>
        <end position="481"/>
    </location>
</feature>
<dbReference type="Gene3D" id="1.10.3210.10">
    <property type="entry name" value="Hypothetical protein af1432"/>
    <property type="match status" value="1"/>
</dbReference>
<dbReference type="InterPro" id="IPR050273">
    <property type="entry name" value="GppA/Ppx_hydrolase"/>
</dbReference>
<dbReference type="NCBIfam" id="NF008260">
    <property type="entry name" value="PRK11031.1"/>
    <property type="match status" value="1"/>
</dbReference>
<evidence type="ECO:0000313" key="5">
    <source>
        <dbReference type="EMBL" id="RJG50472.1"/>
    </source>
</evidence>
<dbReference type="PANTHER" id="PTHR30005">
    <property type="entry name" value="EXOPOLYPHOSPHATASE"/>
    <property type="match status" value="1"/>
</dbReference>
<dbReference type="InterPro" id="IPR030673">
    <property type="entry name" value="PyroPPase_GppA_Ppx"/>
</dbReference>